<dbReference type="InterPro" id="IPR050489">
    <property type="entry name" value="Tyr-tRNA_synthase"/>
</dbReference>
<accession>A0A2H0BJ00</accession>
<keyword evidence="4 11" id="KW-0436">Ligase</keyword>
<evidence type="ECO:0000256" key="6">
    <source>
        <dbReference type="ARBA" id="ARBA00022840"/>
    </source>
</evidence>
<dbReference type="PANTHER" id="PTHR46264">
    <property type="entry name" value="TYROSINE-TRNA LIGASE"/>
    <property type="match status" value="1"/>
</dbReference>
<evidence type="ECO:0000256" key="9">
    <source>
        <dbReference type="ARBA" id="ARBA00033323"/>
    </source>
</evidence>
<evidence type="ECO:0000256" key="3">
    <source>
        <dbReference type="ARBA" id="ARBA00013160"/>
    </source>
</evidence>
<keyword evidence="7 11" id="KW-0648">Protein biosynthesis</keyword>
<evidence type="ECO:0000313" key="12">
    <source>
        <dbReference type="EMBL" id="PIP56980.1"/>
    </source>
</evidence>
<dbReference type="EMBL" id="PCSU01000001">
    <property type="protein sequence ID" value="PIP56980.1"/>
    <property type="molecule type" value="Genomic_DNA"/>
</dbReference>
<dbReference type="GO" id="GO:0006437">
    <property type="term" value="P:tyrosyl-tRNA aminoacylation"/>
    <property type="evidence" value="ECO:0007669"/>
    <property type="project" value="TreeGrafter"/>
</dbReference>
<comment type="catalytic activity">
    <reaction evidence="10">
        <text>tRNA(Tyr) + L-tyrosine + ATP = L-tyrosyl-tRNA(Tyr) + AMP + diphosphate + H(+)</text>
        <dbReference type="Rhea" id="RHEA:10220"/>
        <dbReference type="Rhea" id="RHEA-COMP:9706"/>
        <dbReference type="Rhea" id="RHEA-COMP:9707"/>
        <dbReference type="ChEBI" id="CHEBI:15378"/>
        <dbReference type="ChEBI" id="CHEBI:30616"/>
        <dbReference type="ChEBI" id="CHEBI:33019"/>
        <dbReference type="ChEBI" id="CHEBI:58315"/>
        <dbReference type="ChEBI" id="CHEBI:78442"/>
        <dbReference type="ChEBI" id="CHEBI:78536"/>
        <dbReference type="ChEBI" id="CHEBI:456215"/>
        <dbReference type="EC" id="6.1.1.1"/>
    </reaction>
</comment>
<evidence type="ECO:0000256" key="1">
    <source>
        <dbReference type="ARBA" id="ARBA00002025"/>
    </source>
</evidence>
<dbReference type="GO" id="GO:0005737">
    <property type="term" value="C:cytoplasm"/>
    <property type="evidence" value="ECO:0007669"/>
    <property type="project" value="TreeGrafter"/>
</dbReference>
<dbReference type="Gene3D" id="3.40.50.620">
    <property type="entry name" value="HUPs"/>
    <property type="match status" value="1"/>
</dbReference>
<dbReference type="InterPro" id="IPR002305">
    <property type="entry name" value="aa-tRNA-synth_Ic"/>
</dbReference>
<evidence type="ECO:0000256" key="8">
    <source>
        <dbReference type="ARBA" id="ARBA00023146"/>
    </source>
</evidence>
<dbReference type="Proteomes" id="UP000228495">
    <property type="component" value="Unassembled WGS sequence"/>
</dbReference>
<evidence type="ECO:0000256" key="5">
    <source>
        <dbReference type="ARBA" id="ARBA00022741"/>
    </source>
</evidence>
<evidence type="ECO:0000313" key="13">
    <source>
        <dbReference type="Proteomes" id="UP000228495"/>
    </source>
</evidence>
<keyword evidence="5 11" id="KW-0547">Nucleotide-binding</keyword>
<comment type="similarity">
    <text evidence="2 11">Belongs to the class-I aminoacyl-tRNA synthetase family.</text>
</comment>
<name>A0A2H0BJ00_UNCKA</name>
<keyword evidence="8 11" id="KW-0030">Aminoacyl-tRNA synthetase</keyword>
<evidence type="ECO:0000256" key="4">
    <source>
        <dbReference type="ARBA" id="ARBA00022598"/>
    </source>
</evidence>
<dbReference type="Gene3D" id="1.10.240.10">
    <property type="entry name" value="Tyrosyl-Transfer RNA Synthetase"/>
    <property type="match status" value="1"/>
</dbReference>
<comment type="caution">
    <text evidence="12">The sequence shown here is derived from an EMBL/GenBank/DDBJ whole genome shotgun (WGS) entry which is preliminary data.</text>
</comment>
<dbReference type="NCBIfam" id="NF006330">
    <property type="entry name" value="PRK08560.1"/>
    <property type="match status" value="1"/>
</dbReference>
<organism evidence="12 13">
    <name type="scientific">candidate division WWE3 bacterium CG22_combo_CG10-13_8_21_14_all_39_12</name>
    <dbReference type="NCBI Taxonomy" id="1975094"/>
    <lineage>
        <taxon>Bacteria</taxon>
        <taxon>Katanobacteria</taxon>
    </lineage>
</organism>
<dbReference type="PANTHER" id="PTHR46264:SF4">
    <property type="entry name" value="TYROSINE--TRNA LIGASE, CYTOPLASMIC"/>
    <property type="match status" value="1"/>
</dbReference>
<gene>
    <name evidence="12" type="ORF">COX05_00015</name>
</gene>
<dbReference type="AlphaFoldDB" id="A0A2H0BJ00"/>
<dbReference type="SUPFAM" id="SSF52374">
    <property type="entry name" value="Nucleotidylyl transferase"/>
    <property type="match status" value="1"/>
</dbReference>
<evidence type="ECO:0000256" key="7">
    <source>
        <dbReference type="ARBA" id="ARBA00022917"/>
    </source>
</evidence>
<dbReference type="InterPro" id="IPR023617">
    <property type="entry name" value="Tyr-tRNA-ligase_arc/euk-type"/>
</dbReference>
<evidence type="ECO:0000256" key="2">
    <source>
        <dbReference type="ARBA" id="ARBA00005594"/>
    </source>
</evidence>
<reference evidence="12 13" key="1">
    <citation type="submission" date="2017-09" db="EMBL/GenBank/DDBJ databases">
        <title>Depth-based differentiation of microbial function through sediment-hosted aquifers and enrichment of novel symbionts in the deep terrestrial subsurface.</title>
        <authorList>
            <person name="Probst A.J."/>
            <person name="Ladd B."/>
            <person name="Jarett J.K."/>
            <person name="Geller-Mcgrath D.E."/>
            <person name="Sieber C.M."/>
            <person name="Emerson J.B."/>
            <person name="Anantharaman K."/>
            <person name="Thomas B.C."/>
            <person name="Malmstrom R."/>
            <person name="Stieglmeier M."/>
            <person name="Klingl A."/>
            <person name="Woyke T."/>
            <person name="Ryan C.M."/>
            <person name="Banfield J.F."/>
        </authorList>
    </citation>
    <scope>NUCLEOTIDE SEQUENCE [LARGE SCALE GENOMIC DNA]</scope>
    <source>
        <strain evidence="12">CG22_combo_CG10-13_8_21_14_all_39_12</strain>
    </source>
</reference>
<evidence type="ECO:0000256" key="10">
    <source>
        <dbReference type="ARBA" id="ARBA00048248"/>
    </source>
</evidence>
<dbReference type="GO" id="GO:0004831">
    <property type="term" value="F:tyrosine-tRNA ligase activity"/>
    <property type="evidence" value="ECO:0007669"/>
    <property type="project" value="UniProtKB-EC"/>
</dbReference>
<dbReference type="EC" id="6.1.1.1" evidence="3"/>
<protein>
    <recommendedName>
        <fullName evidence="3">tyrosine--tRNA ligase</fullName>
        <ecNumber evidence="3">6.1.1.1</ecNumber>
    </recommendedName>
    <alternativeName>
        <fullName evidence="9">Tyrosyl-tRNA synthetase</fullName>
    </alternativeName>
</protein>
<comment type="function">
    <text evidence="1">Catalyzes the attachment of tyrosine to tRNA(Tyr) in a two-step reaction: tyrosine is first activated by ATP to form Tyr-AMP and then transferred to the acceptor end of tRNA(Tyr).</text>
</comment>
<dbReference type="PIRSF" id="PIRSF006588">
    <property type="entry name" value="TyrRS_arch_euk"/>
    <property type="match status" value="1"/>
</dbReference>
<dbReference type="FunFam" id="3.40.50.620:FF:000085">
    <property type="entry name" value="Tyrosine--tRNA ligase 1 cytoplasmic"/>
    <property type="match status" value="1"/>
</dbReference>
<proteinExistence type="inferred from homology"/>
<dbReference type="Pfam" id="PF00579">
    <property type="entry name" value="tRNA-synt_1b"/>
    <property type="match status" value="1"/>
</dbReference>
<dbReference type="GO" id="GO:0005524">
    <property type="term" value="F:ATP binding"/>
    <property type="evidence" value="ECO:0007669"/>
    <property type="project" value="UniProtKB-KW"/>
</dbReference>
<sequence>MDVQKKLDIINEVGEEITTVEELKVLLDSGQELVAYDGFEPSGRIHLPQGLLRAININKMIEAGVKFKMLVADWHGWANHKMGGDLGKIKLVGEYFIEVWKASGLDTSKVEFVWASDLVKEDGYWDLVMKIAVKTNLARVLRTTQIMGRGESDTLTASQVLYPLMQTADIFMLGANITQLGMDQRKVNMLAREVAEELGYTKPIVVSHHMLLGLSSPSETGNEESATDRAIRLKMSKSKPDSAIFMTDSREDIERKIKKAWAPEKITTENPILEYCKYVIFAKEDSMKLERPEKFGGDVEYVSYADLEKTYANGSLFPLDLKNTVIEYLNGYLEPVRTYFEENDDARKLKEEVESFEVTR</sequence>
<evidence type="ECO:0000256" key="11">
    <source>
        <dbReference type="RuleBase" id="RU363036"/>
    </source>
</evidence>
<keyword evidence="6 11" id="KW-0067">ATP-binding</keyword>
<dbReference type="InterPro" id="IPR014729">
    <property type="entry name" value="Rossmann-like_a/b/a_fold"/>
</dbReference>